<reference evidence="3" key="1">
    <citation type="submission" date="2013-01" db="EMBL/GenBank/DDBJ databases">
        <title>Draft Genome Sequence of a Mulberry Tree, Morus notabilis C.K. Schneid.</title>
        <authorList>
            <person name="He N."/>
            <person name="Zhao S."/>
        </authorList>
    </citation>
    <scope>NUCLEOTIDE SEQUENCE</scope>
</reference>
<name>W9RH84_9ROSA</name>
<sequence length="129" mass="14378">MESITLGSSPELHRRPRLEPPSPAVEMGRSARFNLGATYSSHRPKQQQQHAPSVSSSGVSFTPGNNQDLLHVHGSDMFPSSHSSYHSQWLRSELSNKWVILDTPRLIRHKCVVMSGLTRSVFIHIAALL</sequence>
<organism evidence="2 3">
    <name type="scientific">Morus notabilis</name>
    <dbReference type="NCBI Taxonomy" id="981085"/>
    <lineage>
        <taxon>Eukaryota</taxon>
        <taxon>Viridiplantae</taxon>
        <taxon>Streptophyta</taxon>
        <taxon>Embryophyta</taxon>
        <taxon>Tracheophyta</taxon>
        <taxon>Spermatophyta</taxon>
        <taxon>Magnoliopsida</taxon>
        <taxon>eudicotyledons</taxon>
        <taxon>Gunneridae</taxon>
        <taxon>Pentapetalae</taxon>
        <taxon>rosids</taxon>
        <taxon>fabids</taxon>
        <taxon>Rosales</taxon>
        <taxon>Moraceae</taxon>
        <taxon>Moreae</taxon>
        <taxon>Morus</taxon>
    </lineage>
</organism>
<feature type="region of interest" description="Disordered" evidence="1">
    <location>
        <begin position="1"/>
        <end position="68"/>
    </location>
</feature>
<evidence type="ECO:0000256" key="1">
    <source>
        <dbReference type="SAM" id="MobiDB-lite"/>
    </source>
</evidence>
<keyword evidence="3" id="KW-1185">Reference proteome</keyword>
<dbReference type="AlphaFoldDB" id="W9RH84"/>
<feature type="compositionally biased region" description="Polar residues" evidence="1">
    <location>
        <begin position="37"/>
        <end position="68"/>
    </location>
</feature>
<evidence type="ECO:0000313" key="3">
    <source>
        <dbReference type="Proteomes" id="UP000030645"/>
    </source>
</evidence>
<dbReference type="Proteomes" id="UP000030645">
    <property type="component" value="Unassembled WGS sequence"/>
</dbReference>
<proteinExistence type="predicted"/>
<protein>
    <submittedName>
        <fullName evidence="2">Uncharacterized protein</fullName>
    </submittedName>
</protein>
<dbReference type="STRING" id="981085.W9RH84"/>
<evidence type="ECO:0000313" key="2">
    <source>
        <dbReference type="EMBL" id="EXB54850.1"/>
    </source>
</evidence>
<dbReference type="EMBL" id="KE344211">
    <property type="protein sequence ID" value="EXB54850.1"/>
    <property type="molecule type" value="Genomic_DNA"/>
</dbReference>
<accession>W9RH84</accession>
<gene>
    <name evidence="2" type="ORF">L484_005339</name>
</gene>
<dbReference type="eggNOG" id="KOG2151">
    <property type="taxonomic scope" value="Eukaryota"/>
</dbReference>